<organism evidence="1 2">
    <name type="scientific">Araneus ventricosus</name>
    <name type="common">Orbweaver spider</name>
    <name type="synonym">Epeira ventricosa</name>
    <dbReference type="NCBI Taxonomy" id="182803"/>
    <lineage>
        <taxon>Eukaryota</taxon>
        <taxon>Metazoa</taxon>
        <taxon>Ecdysozoa</taxon>
        <taxon>Arthropoda</taxon>
        <taxon>Chelicerata</taxon>
        <taxon>Arachnida</taxon>
        <taxon>Araneae</taxon>
        <taxon>Araneomorphae</taxon>
        <taxon>Entelegynae</taxon>
        <taxon>Araneoidea</taxon>
        <taxon>Araneidae</taxon>
        <taxon>Araneus</taxon>
    </lineage>
</organism>
<dbReference type="Proteomes" id="UP000499080">
    <property type="component" value="Unassembled WGS sequence"/>
</dbReference>
<accession>A0A4Y2T8A0</accession>
<name>A0A4Y2T8A0_ARAVE</name>
<dbReference type="AlphaFoldDB" id="A0A4Y2T8A0"/>
<reference evidence="1 2" key="1">
    <citation type="journal article" date="2019" name="Sci. Rep.">
        <title>Orb-weaving spider Araneus ventricosus genome elucidates the spidroin gene catalogue.</title>
        <authorList>
            <person name="Kono N."/>
            <person name="Nakamura H."/>
            <person name="Ohtoshi R."/>
            <person name="Moran D.A.P."/>
            <person name="Shinohara A."/>
            <person name="Yoshida Y."/>
            <person name="Fujiwara M."/>
            <person name="Mori M."/>
            <person name="Tomita M."/>
            <person name="Arakawa K."/>
        </authorList>
    </citation>
    <scope>NUCLEOTIDE SEQUENCE [LARGE SCALE GENOMIC DNA]</scope>
</reference>
<keyword evidence="2" id="KW-1185">Reference proteome</keyword>
<protein>
    <submittedName>
        <fullName evidence="1">Uncharacterized protein</fullName>
    </submittedName>
</protein>
<comment type="caution">
    <text evidence="1">The sequence shown here is derived from an EMBL/GenBank/DDBJ whole genome shotgun (WGS) entry which is preliminary data.</text>
</comment>
<evidence type="ECO:0000313" key="1">
    <source>
        <dbReference type="EMBL" id="GBN96033.1"/>
    </source>
</evidence>
<sequence length="36" mass="3867">MSALFLPLSRSDQTVEQSYLLAVVFSPPLSLVGDVS</sequence>
<dbReference type="EMBL" id="BGPR01026372">
    <property type="protein sequence ID" value="GBN96033.1"/>
    <property type="molecule type" value="Genomic_DNA"/>
</dbReference>
<proteinExistence type="predicted"/>
<feature type="non-terminal residue" evidence="1">
    <location>
        <position position="36"/>
    </location>
</feature>
<evidence type="ECO:0000313" key="2">
    <source>
        <dbReference type="Proteomes" id="UP000499080"/>
    </source>
</evidence>
<gene>
    <name evidence="1" type="ORF">AVEN_123150_1</name>
</gene>